<feature type="transmembrane region" description="Helical" evidence="8">
    <location>
        <begin position="21"/>
        <end position="42"/>
    </location>
</feature>
<evidence type="ECO:0000256" key="1">
    <source>
        <dbReference type="ARBA" id="ARBA00004651"/>
    </source>
</evidence>
<dbReference type="eggNOG" id="arCOG01462">
    <property type="taxonomic scope" value="Archaea"/>
</dbReference>
<dbReference type="PANTHER" id="PTHR30294:SF38">
    <property type="entry name" value="TRANSPORT PERMEASE PROTEIN"/>
    <property type="match status" value="1"/>
</dbReference>
<evidence type="ECO:0000256" key="6">
    <source>
        <dbReference type="ARBA" id="ARBA00022989"/>
    </source>
</evidence>
<evidence type="ECO:0000256" key="5">
    <source>
        <dbReference type="ARBA" id="ARBA00022692"/>
    </source>
</evidence>
<feature type="transmembrane region" description="Helical" evidence="8">
    <location>
        <begin position="476"/>
        <end position="498"/>
    </location>
</feature>
<dbReference type="OrthoDB" id="147058at2157"/>
<sequence>MSPLRILSLARRIITQCLRDKRTFGLIIIVPSIVMALLGYFYTASTTQVVTIGVVNEDLGLGSVMLSHDVVDKLREQGNITVVELSRADVNQSLKDKKIDGAIIFGPGFTEDVLVDQTVYASIVTEGTDQGKSASVNMKAHNATIAALTSAMQGGAGFSMNLSLPAMPAGNLTNTSLRIGVLNQDEGLDGIILSDTLIYELLEQGNLTVVSLEGPDVNQSIKDKKLNAALVIGPDFTRDIYEEHAVNLSVMAMAPDPRNISAYQQGLSLLSSKLQNATVAALSNVKKNDFTVNVDSSVIYGDGFAMLDLFAPYLLGVIAFAFIFIFTGVTFLRERSFGTFERLLVSPITRSEIILGYMLGFSVFAIIQSMIILAFAVFVLNVKIVGNIYDVVALQLLVTLVSVNLGIFCSSFAKNELQAVQFIPLLILPQIFLDGMFWPISTLPNYLQVFSYLMPLTYANDALQNIMVRGLGLGDVLIDIVVLLAFAVVMVALSALSLNKRLQ</sequence>
<feature type="transmembrane region" description="Helical" evidence="8">
    <location>
        <begin position="310"/>
        <end position="332"/>
    </location>
</feature>
<accession>D1YV55</accession>
<dbReference type="InterPro" id="IPR013525">
    <property type="entry name" value="ABC2_TM"/>
</dbReference>
<proteinExistence type="inferred from homology"/>
<dbReference type="InterPro" id="IPR051449">
    <property type="entry name" value="ABC-2_transporter_component"/>
</dbReference>
<evidence type="ECO:0000256" key="8">
    <source>
        <dbReference type="SAM" id="Phobius"/>
    </source>
</evidence>
<dbReference type="eggNOG" id="arCOG01463">
    <property type="taxonomic scope" value="Archaea"/>
</dbReference>
<dbReference type="Pfam" id="PF12698">
    <property type="entry name" value="ABC2_membrane_3"/>
    <property type="match status" value="2"/>
</dbReference>
<feature type="domain" description="ABC transmembrane type-2" evidence="9">
    <location>
        <begin position="267"/>
        <end position="501"/>
    </location>
</feature>
<feature type="transmembrane region" description="Helical" evidence="8">
    <location>
        <begin position="353"/>
        <end position="380"/>
    </location>
</feature>
<dbReference type="AlphaFoldDB" id="D1YV55"/>
<dbReference type="PRINTS" id="PR00164">
    <property type="entry name" value="ABC2TRNSPORT"/>
</dbReference>
<dbReference type="EMBL" id="AP011532">
    <property type="protein sequence ID" value="BAI60327.1"/>
    <property type="molecule type" value="Genomic_DNA"/>
</dbReference>
<keyword evidence="4" id="KW-1003">Cell membrane</keyword>
<keyword evidence="3" id="KW-0813">Transport</keyword>
<comment type="subcellular location">
    <subcellularLocation>
        <location evidence="1">Cell membrane</location>
        <topology evidence="1">Multi-pass membrane protein</topology>
    </subcellularLocation>
</comment>
<reference evidence="11" key="3">
    <citation type="journal article" date="2011" name="PLoS ONE">
        <title>Genome sequence of a mesophilic hydrogenotrophic methanogen Methanocella paludicola, the first cultivated representative of the order Methanocellales.</title>
        <authorList>
            <person name="Sakai S."/>
            <person name="Takaki Y."/>
            <person name="Shimamura S."/>
            <person name="Sekine M."/>
            <person name="Tajima T."/>
            <person name="Kosugi H."/>
            <person name="Ichikawa N."/>
            <person name="Tasumi E."/>
            <person name="Hiraki A.T."/>
            <person name="Shimizu A."/>
            <person name="Kato Y."/>
            <person name="Nishiko R."/>
            <person name="Mori K."/>
            <person name="Fujita N."/>
            <person name="Imachi H."/>
            <person name="Takai K."/>
        </authorList>
    </citation>
    <scope>NUCLEOTIDE SEQUENCE [LARGE SCALE GENOMIC DNA]</scope>
    <source>
        <strain evidence="11">DSM 17711 / JCM 13418 / NBRC 101707 / SANAE</strain>
    </source>
</reference>
<evidence type="ECO:0000256" key="4">
    <source>
        <dbReference type="ARBA" id="ARBA00022475"/>
    </source>
</evidence>
<dbReference type="PANTHER" id="PTHR30294">
    <property type="entry name" value="MEMBRANE COMPONENT OF ABC TRANSPORTER YHHJ-RELATED"/>
    <property type="match status" value="1"/>
</dbReference>
<evidence type="ECO:0000256" key="3">
    <source>
        <dbReference type="ARBA" id="ARBA00022448"/>
    </source>
</evidence>
<dbReference type="InterPro" id="IPR047817">
    <property type="entry name" value="ABC2_TM_bact-type"/>
</dbReference>
<keyword evidence="7 8" id="KW-0472">Membrane</keyword>
<comment type="similarity">
    <text evidence="2">Belongs to the ABC-2 integral membrane protein family.</text>
</comment>
<keyword evidence="5 8" id="KW-0812">Transmembrane</keyword>
<evidence type="ECO:0000313" key="11">
    <source>
        <dbReference type="Proteomes" id="UP000001882"/>
    </source>
</evidence>
<evidence type="ECO:0000256" key="2">
    <source>
        <dbReference type="ARBA" id="ARBA00007783"/>
    </source>
</evidence>
<dbReference type="Proteomes" id="UP000001882">
    <property type="component" value="Chromosome"/>
</dbReference>
<organism evidence="10 11">
    <name type="scientific">Methanocella paludicola (strain DSM 17711 / JCM 13418 / NBRC 101707 / SANAE)</name>
    <dbReference type="NCBI Taxonomy" id="304371"/>
    <lineage>
        <taxon>Archaea</taxon>
        <taxon>Methanobacteriati</taxon>
        <taxon>Methanobacteriota</taxon>
        <taxon>Stenosarchaea group</taxon>
        <taxon>Methanomicrobia</taxon>
        <taxon>Methanocellales</taxon>
        <taxon>Methanocellaceae</taxon>
        <taxon>Methanocella</taxon>
    </lineage>
</organism>
<dbReference type="GeneID" id="8680388"/>
<dbReference type="Gene3D" id="3.40.1710.10">
    <property type="entry name" value="abc type-2 transporter like domain"/>
    <property type="match status" value="2"/>
</dbReference>
<dbReference type="GO" id="GO:0043190">
    <property type="term" value="C:ATP-binding cassette (ABC) transporter complex"/>
    <property type="evidence" value="ECO:0007669"/>
    <property type="project" value="InterPro"/>
</dbReference>
<feature type="transmembrane region" description="Helical" evidence="8">
    <location>
        <begin position="392"/>
        <end position="413"/>
    </location>
</feature>
<dbReference type="RefSeq" id="WP_012899007.1">
    <property type="nucleotide sequence ID" value="NC_013665.1"/>
</dbReference>
<feature type="transmembrane region" description="Helical" evidence="8">
    <location>
        <begin position="425"/>
        <end position="447"/>
    </location>
</feature>
<gene>
    <name evidence="10" type="ordered locus">MCP_0255</name>
</gene>
<dbReference type="PROSITE" id="PS51012">
    <property type="entry name" value="ABC_TM2"/>
    <property type="match status" value="1"/>
</dbReference>
<keyword evidence="6 8" id="KW-1133">Transmembrane helix</keyword>
<name>D1YV55_METPS</name>
<dbReference type="KEGG" id="mpd:MCP_0255"/>
<dbReference type="GO" id="GO:0140359">
    <property type="term" value="F:ABC-type transporter activity"/>
    <property type="evidence" value="ECO:0007669"/>
    <property type="project" value="InterPro"/>
</dbReference>
<reference evidence="10 11" key="2">
    <citation type="journal article" date="2008" name="Int. J. Syst. Evol. Microbiol.">
        <title>Methanocella paludicola gen. nov., sp. nov., a methane-producing archaeon, the first isolate of the lineage 'Rice Cluster I', and proposal of the new archaeal order Methanocellales ord. nov.</title>
        <authorList>
            <person name="Sakai S."/>
            <person name="Imachi H."/>
            <person name="Hanada S."/>
            <person name="Ohashi A."/>
            <person name="Harada H."/>
            <person name="Kamagata Y."/>
        </authorList>
    </citation>
    <scope>NUCLEOTIDE SEQUENCE [LARGE SCALE GENOMIC DNA]</scope>
    <source>
        <strain evidence="11">DSM 17711 / JCM 13418 / NBRC 101707 / SANAE</strain>
    </source>
</reference>
<keyword evidence="11" id="KW-1185">Reference proteome</keyword>
<evidence type="ECO:0000256" key="7">
    <source>
        <dbReference type="ARBA" id="ARBA00023136"/>
    </source>
</evidence>
<reference evidence="10 11" key="1">
    <citation type="journal article" date="2007" name="Appl. Environ. Microbiol.">
        <title>Isolation of key methanogens for global methane emission from rice paddy fields: a novel isolate affiliated with the clone cluster rice cluster I.</title>
        <authorList>
            <person name="Sakai S."/>
            <person name="Imachi H."/>
            <person name="Sekiguchi Y."/>
            <person name="Ohashi A."/>
            <person name="Harada H."/>
            <person name="Kamagata Y."/>
        </authorList>
    </citation>
    <scope>NUCLEOTIDE SEQUENCE [LARGE SCALE GENOMIC DNA]</scope>
    <source>
        <strain evidence="11">DSM 17711 / JCM 13418 / NBRC 101707 / SANAE</strain>
    </source>
</reference>
<evidence type="ECO:0000259" key="9">
    <source>
        <dbReference type="PROSITE" id="PS51012"/>
    </source>
</evidence>
<dbReference type="InterPro" id="IPR000412">
    <property type="entry name" value="ABC_2_transport"/>
</dbReference>
<dbReference type="STRING" id="304371.MCP_0255"/>
<dbReference type="InParanoid" id="D1YV55"/>
<protein>
    <submittedName>
        <fullName evidence="10">ABC transporter permease protein</fullName>
    </submittedName>
</protein>
<evidence type="ECO:0000313" key="10">
    <source>
        <dbReference type="EMBL" id="BAI60327.1"/>
    </source>
</evidence>